<organism evidence="23 24">
    <name type="scientific">Sinorhizobium sojae CCBAU 05684</name>
    <dbReference type="NCBI Taxonomy" id="716928"/>
    <lineage>
        <taxon>Bacteria</taxon>
        <taxon>Pseudomonadati</taxon>
        <taxon>Pseudomonadota</taxon>
        <taxon>Alphaproteobacteria</taxon>
        <taxon>Hyphomicrobiales</taxon>
        <taxon>Rhizobiaceae</taxon>
        <taxon>Sinorhizobium/Ensifer group</taxon>
        <taxon>Sinorhizobium</taxon>
    </lineage>
</organism>
<dbReference type="Gene3D" id="3.90.920.10">
    <property type="entry name" value="DNA primase, PRIM domain"/>
    <property type="match status" value="1"/>
</dbReference>
<dbReference type="GO" id="GO:0005524">
    <property type="term" value="F:ATP binding"/>
    <property type="evidence" value="ECO:0007669"/>
    <property type="project" value="UniProtKB-KW"/>
</dbReference>
<dbReference type="NCBIfam" id="TIGR02779">
    <property type="entry name" value="NHEJ_ligase_lig"/>
    <property type="match status" value="1"/>
</dbReference>
<keyword evidence="7" id="KW-0479">Metal-binding</keyword>
<evidence type="ECO:0000256" key="18">
    <source>
        <dbReference type="ARBA" id="ARBA00023268"/>
    </source>
</evidence>
<dbReference type="GO" id="GO:0006310">
    <property type="term" value="P:DNA recombination"/>
    <property type="evidence" value="ECO:0007669"/>
    <property type="project" value="UniProtKB-KW"/>
</dbReference>
<evidence type="ECO:0000256" key="6">
    <source>
        <dbReference type="ARBA" id="ARBA00022722"/>
    </source>
</evidence>
<keyword evidence="24" id="KW-1185">Reference proteome</keyword>
<dbReference type="EMBL" id="CP023067">
    <property type="protein sequence ID" value="ASY62597.1"/>
    <property type="molecule type" value="Genomic_DNA"/>
</dbReference>
<evidence type="ECO:0000256" key="14">
    <source>
        <dbReference type="ARBA" id="ARBA00023125"/>
    </source>
</evidence>
<dbReference type="EC" id="6.5.1.1" evidence="2"/>
<evidence type="ECO:0000256" key="15">
    <source>
        <dbReference type="ARBA" id="ARBA00023172"/>
    </source>
</evidence>
<dbReference type="Gene3D" id="3.30.470.30">
    <property type="entry name" value="DNA ligase/mRNA capping enzyme"/>
    <property type="match status" value="1"/>
</dbReference>
<evidence type="ECO:0000256" key="11">
    <source>
        <dbReference type="ARBA" id="ARBA00022839"/>
    </source>
</evidence>
<evidence type="ECO:0000313" key="23">
    <source>
        <dbReference type="EMBL" id="ASY62597.1"/>
    </source>
</evidence>
<dbReference type="SUPFAM" id="SSF56091">
    <property type="entry name" value="DNA ligase/mRNA capping enzyme, catalytic domain"/>
    <property type="match status" value="1"/>
</dbReference>
<keyword evidence="15" id="KW-0233">DNA recombination</keyword>
<evidence type="ECO:0000256" key="3">
    <source>
        <dbReference type="ARBA" id="ARBA00022598"/>
    </source>
</evidence>
<dbReference type="STRING" id="716928.GCA_000261485_04865"/>
<dbReference type="InterPro" id="IPR012309">
    <property type="entry name" value="DNA_ligase_ATP-dep_C"/>
</dbReference>
<evidence type="ECO:0000256" key="9">
    <source>
        <dbReference type="ARBA" id="ARBA00022763"/>
    </source>
</evidence>
<feature type="domain" description="ATP-dependent DNA ligase family profile" evidence="22">
    <location>
        <begin position="135"/>
        <end position="260"/>
    </location>
</feature>
<evidence type="ECO:0000256" key="21">
    <source>
        <dbReference type="SAM" id="MobiDB-lite"/>
    </source>
</evidence>
<evidence type="ECO:0000256" key="10">
    <source>
        <dbReference type="ARBA" id="ARBA00022801"/>
    </source>
</evidence>
<dbReference type="GO" id="GO:0003677">
    <property type="term" value="F:DNA binding"/>
    <property type="evidence" value="ECO:0007669"/>
    <property type="project" value="UniProtKB-KW"/>
</dbReference>
<dbReference type="KEGG" id="esj:SJ05684_c11410"/>
<keyword evidence="12" id="KW-0067">ATP-binding</keyword>
<dbReference type="InterPro" id="IPR014145">
    <property type="entry name" value="LigD_pol_dom"/>
</dbReference>
<evidence type="ECO:0000256" key="7">
    <source>
        <dbReference type="ARBA" id="ARBA00022723"/>
    </source>
</evidence>
<keyword evidence="13" id="KW-0239">DNA-directed DNA polymerase</keyword>
<evidence type="ECO:0000256" key="13">
    <source>
        <dbReference type="ARBA" id="ARBA00022932"/>
    </source>
</evidence>
<keyword evidence="17" id="KW-0464">Manganese</keyword>
<dbReference type="SUPFAM" id="SSF50249">
    <property type="entry name" value="Nucleic acid-binding proteins"/>
    <property type="match status" value="1"/>
</dbReference>
<keyword evidence="3 23" id="KW-0436">Ligase</keyword>
<evidence type="ECO:0000256" key="20">
    <source>
        <dbReference type="ARBA" id="ARBA00034003"/>
    </source>
</evidence>
<evidence type="ECO:0000256" key="4">
    <source>
        <dbReference type="ARBA" id="ARBA00022679"/>
    </source>
</evidence>
<comment type="catalytic activity">
    <reaction evidence="20">
        <text>ATP + (deoxyribonucleotide)n-3'-hydroxyl + 5'-phospho-(deoxyribonucleotide)m = (deoxyribonucleotide)n+m + AMP + diphosphate.</text>
        <dbReference type="EC" id="6.5.1.1"/>
    </reaction>
</comment>
<dbReference type="InterPro" id="IPR012310">
    <property type="entry name" value="DNA_ligase_ATP-dep_cent"/>
</dbReference>
<feature type="region of interest" description="Disordered" evidence="21">
    <location>
        <begin position="1"/>
        <end position="26"/>
    </location>
</feature>
<dbReference type="OrthoDB" id="9802472at2"/>
<dbReference type="Pfam" id="PF04679">
    <property type="entry name" value="DNA_ligase_A_C"/>
    <property type="match status" value="1"/>
</dbReference>
<gene>
    <name evidence="23" type="ORF">SJ05684_c11410</name>
</gene>
<keyword evidence="8" id="KW-0547">Nucleotide-binding</keyword>
<dbReference type="PANTHER" id="PTHR42705:SF2">
    <property type="entry name" value="BIFUNCTIONAL NON-HOMOLOGOUS END JOINING PROTEIN LIGD"/>
    <property type="match status" value="1"/>
</dbReference>
<dbReference type="eggNOG" id="COG3285">
    <property type="taxonomic scope" value="Bacteria"/>
</dbReference>
<dbReference type="Pfam" id="PF01068">
    <property type="entry name" value="DNA_ligase_A_M"/>
    <property type="match status" value="1"/>
</dbReference>
<proteinExistence type="predicted"/>
<evidence type="ECO:0000256" key="5">
    <source>
        <dbReference type="ARBA" id="ARBA00022695"/>
    </source>
</evidence>
<keyword evidence="14" id="KW-0238">DNA-binding</keyword>
<name>A0A249PA66_9HYPH</name>
<protein>
    <recommendedName>
        <fullName evidence="2">DNA ligase (ATP)</fullName>
        <ecNumber evidence="2">6.5.1.1</ecNumber>
    </recommendedName>
    <alternativeName>
        <fullName evidence="19">NHEJ DNA polymerase</fullName>
    </alternativeName>
</protein>
<dbReference type="PROSITE" id="PS50160">
    <property type="entry name" value="DNA_LIGASE_A3"/>
    <property type="match status" value="1"/>
</dbReference>
<evidence type="ECO:0000256" key="16">
    <source>
        <dbReference type="ARBA" id="ARBA00023204"/>
    </source>
</evidence>
<dbReference type="InterPro" id="IPR052171">
    <property type="entry name" value="NHEJ_LigD"/>
</dbReference>
<keyword evidence="10" id="KW-0378">Hydrolase</keyword>
<keyword evidence="4" id="KW-0808">Transferase</keyword>
<evidence type="ECO:0000256" key="2">
    <source>
        <dbReference type="ARBA" id="ARBA00012727"/>
    </source>
</evidence>
<keyword evidence="16" id="KW-0234">DNA repair</keyword>
<keyword evidence="6" id="KW-0540">Nuclease</keyword>
<dbReference type="GO" id="GO:0003887">
    <property type="term" value="F:DNA-directed DNA polymerase activity"/>
    <property type="evidence" value="ECO:0007669"/>
    <property type="project" value="UniProtKB-KW"/>
</dbReference>
<reference evidence="23 24" key="1">
    <citation type="submission" date="2017-08" db="EMBL/GenBank/DDBJ databases">
        <title>Multipartite genome sequences of Sinorhizobium species nodulating soybeans.</title>
        <authorList>
            <person name="Tian C.F."/>
        </authorList>
    </citation>
    <scope>NUCLEOTIDE SEQUENCE [LARGE SCALE GENOMIC DNA]</scope>
    <source>
        <strain evidence="23 24">CCBAU 05684</strain>
    </source>
</reference>
<dbReference type="GO" id="GO:0004527">
    <property type="term" value="F:exonuclease activity"/>
    <property type="evidence" value="ECO:0007669"/>
    <property type="project" value="UniProtKB-KW"/>
</dbReference>
<evidence type="ECO:0000313" key="24">
    <source>
        <dbReference type="Proteomes" id="UP000217211"/>
    </source>
</evidence>
<dbReference type="InterPro" id="IPR014146">
    <property type="entry name" value="LigD_ligase_dom"/>
</dbReference>
<keyword evidence="9" id="KW-0227">DNA damage</keyword>
<dbReference type="eggNOG" id="COG1793">
    <property type="taxonomic scope" value="Bacteria"/>
</dbReference>
<evidence type="ECO:0000256" key="8">
    <source>
        <dbReference type="ARBA" id="ARBA00022741"/>
    </source>
</evidence>
<dbReference type="NCBIfam" id="TIGR02776">
    <property type="entry name" value="NHEJ_ligase_prk"/>
    <property type="match status" value="1"/>
</dbReference>
<dbReference type="GO" id="GO:0046872">
    <property type="term" value="F:metal ion binding"/>
    <property type="evidence" value="ECO:0007669"/>
    <property type="project" value="UniProtKB-KW"/>
</dbReference>
<sequence length="617" mass="68823">MEAALKGSAENRSRIRGNNGRSPASSAFQLAEIDAKKSAFPTFIEPCHPTLKRRPPGGPDWVHEIKFDGYRAQLHINGGKITIYTRTGLDWTKEFKSIATAAEDLAGHDAVIDGEVTVFGKTGLPDFQALRRELAKRSSPHLTFQAFDLLYLDGYDLRRVPLIERKRVLRELLEDAAGTIAYVDHLELDEGEAIYRHACEMGLEGIVSKGKDSRYRSGRQEIWTKTKCTKRDAFPIVAFVEKLGAQPRRIASLYLGRWEGDLLVYAGKAQTGYTLTAAREVRERLDPFIIGKSPLSHPIKKPKATWVEPQVYAEIDYGGVTDDGLLREPVFKGLRDASPEAAQPRPTAGPASVRVPRENILQLLPHAVAPSKEELANYWTRVADRALRFLGGRPLKLVRHIHGTTFYHKGPLPPIPPEVHQLRIQKREGGEGVRLWIDDLAGLLGLVEIGAVELHPWAATVDDIEHADTLIFDLDPGEGVSWEFVVATALRLRELLEAEDFRTWPKLTGGKGVHIMAPLPAQMTHNVAHAYAKRLAQHFAGTDPDRYVTSAQLSHRPGKLFLDYLRNGRGTTAVGTYSPRARSGFPVAAPVTWRDIERGIRPDAFTMERPPKRRNVL</sequence>
<dbReference type="GO" id="GO:0003910">
    <property type="term" value="F:DNA ligase (ATP) activity"/>
    <property type="evidence" value="ECO:0007669"/>
    <property type="project" value="UniProtKB-EC"/>
</dbReference>
<dbReference type="CDD" id="cd07971">
    <property type="entry name" value="OBF_DNA_ligase_LigD"/>
    <property type="match status" value="1"/>
</dbReference>
<evidence type="ECO:0000256" key="17">
    <source>
        <dbReference type="ARBA" id="ARBA00023211"/>
    </source>
</evidence>
<evidence type="ECO:0000256" key="12">
    <source>
        <dbReference type="ARBA" id="ARBA00022840"/>
    </source>
</evidence>
<dbReference type="AlphaFoldDB" id="A0A249PA66"/>
<keyword evidence="18" id="KW-0511">Multifunctional enzyme</keyword>
<accession>A0A249PA66</accession>
<evidence type="ECO:0000256" key="19">
    <source>
        <dbReference type="ARBA" id="ARBA00029943"/>
    </source>
</evidence>
<comment type="cofactor">
    <cofactor evidence="1">
        <name>Mn(2+)</name>
        <dbReference type="ChEBI" id="CHEBI:29035"/>
    </cofactor>
</comment>
<evidence type="ECO:0000259" key="22">
    <source>
        <dbReference type="PROSITE" id="PS50160"/>
    </source>
</evidence>
<dbReference type="GO" id="GO:0006281">
    <property type="term" value="P:DNA repair"/>
    <property type="evidence" value="ECO:0007669"/>
    <property type="project" value="UniProtKB-KW"/>
</dbReference>
<dbReference type="PANTHER" id="PTHR42705">
    <property type="entry name" value="BIFUNCTIONAL NON-HOMOLOGOUS END JOINING PROTEIN LIGD"/>
    <property type="match status" value="1"/>
</dbReference>
<dbReference type="Pfam" id="PF21686">
    <property type="entry name" value="LigD_Prim-Pol"/>
    <property type="match status" value="1"/>
</dbReference>
<dbReference type="Gene3D" id="2.40.50.140">
    <property type="entry name" value="Nucleic acid-binding proteins"/>
    <property type="match status" value="1"/>
</dbReference>
<dbReference type="CDD" id="cd07906">
    <property type="entry name" value="Adenylation_DNA_ligase_LigD_LigC"/>
    <property type="match status" value="1"/>
</dbReference>
<evidence type="ECO:0000256" key="1">
    <source>
        <dbReference type="ARBA" id="ARBA00001936"/>
    </source>
</evidence>
<dbReference type="Proteomes" id="UP000217211">
    <property type="component" value="Chromosome"/>
</dbReference>
<dbReference type="InterPro" id="IPR014143">
    <property type="entry name" value="NHEJ_ligase_prk"/>
</dbReference>
<keyword evidence="11" id="KW-0269">Exonuclease</keyword>
<keyword evidence="5" id="KW-0548">Nucleotidyltransferase</keyword>
<dbReference type="Gene3D" id="3.30.1490.70">
    <property type="match status" value="1"/>
</dbReference>
<dbReference type="InterPro" id="IPR012340">
    <property type="entry name" value="NA-bd_OB-fold"/>
</dbReference>